<dbReference type="Gene3D" id="4.10.280.10">
    <property type="entry name" value="Helix-loop-helix DNA-binding domain"/>
    <property type="match status" value="1"/>
</dbReference>
<evidence type="ECO:0000256" key="5">
    <source>
        <dbReference type="ARBA" id="ARBA00023242"/>
    </source>
</evidence>
<dbReference type="GO" id="GO:0046983">
    <property type="term" value="F:protein dimerization activity"/>
    <property type="evidence" value="ECO:0007669"/>
    <property type="project" value="InterPro"/>
</dbReference>
<dbReference type="OrthoDB" id="5778525at2759"/>
<evidence type="ECO:0000313" key="9">
    <source>
        <dbReference type="Proteomes" id="UP000327013"/>
    </source>
</evidence>
<dbReference type="Pfam" id="PF00010">
    <property type="entry name" value="HLH"/>
    <property type="match status" value="1"/>
</dbReference>
<dbReference type="AlphaFoldDB" id="A0A5N6QJZ1"/>
<dbReference type="InterPro" id="IPR036638">
    <property type="entry name" value="HLH_DNA-bd_sf"/>
</dbReference>
<keyword evidence="3" id="KW-0238">DNA-binding</keyword>
<dbReference type="PANTHER" id="PTHR46665:SF1">
    <property type="entry name" value="SPERMATOGENESIS- AND OOGENESIS-SPECIFIC BASIC HELIX-LOOP-HELIX-CONTAINING PROTEIN 1"/>
    <property type="match status" value="1"/>
</dbReference>
<evidence type="ECO:0000256" key="4">
    <source>
        <dbReference type="ARBA" id="ARBA00023163"/>
    </source>
</evidence>
<evidence type="ECO:0000256" key="3">
    <source>
        <dbReference type="ARBA" id="ARBA00023125"/>
    </source>
</evidence>
<evidence type="ECO:0000256" key="6">
    <source>
        <dbReference type="SAM" id="MobiDB-lite"/>
    </source>
</evidence>
<evidence type="ECO:0000256" key="1">
    <source>
        <dbReference type="ARBA" id="ARBA00004123"/>
    </source>
</evidence>
<evidence type="ECO:0000313" key="8">
    <source>
        <dbReference type="EMBL" id="KAE7998533.1"/>
    </source>
</evidence>
<sequence>MDSIFQLEESGRANFFSLIMQSIGSTYICLWQYAPTSNCLYIKDGFFYEEHSQPSSSSGSLARRFFDEYRLSVFPVENELVPGLAFKNSHPYIELPELNLQSRARTEVQRQFYQEARIKTAIFMGCKSGEIEIGLSNASSQLDIEKEMRSWFPEDFSQQFSLLRQEQNPPSSSSSSLRSLSMDSPDSSSLLFSIPTTSHFPETTLGEIPILHRVLPTTTTTSPHQQAMQAFARSRNIQFPAPESENDAMARAILAVLSSTSSSSSSSHQPHQNLPYGHRLNSKACAFKSYTSALGPRTQMGANVRKQSMLKRSFAFFKSLNLLRLHERMQATRPTPTQLHHMISERKRREKLNESFQALRSLLPPGTKRDKASLLTTTKEYLSSLKAQNEELSRRIQHLEAQQLAAKEADHEDQETSSSSSERLMVRISHVPESTSEERTVNLQVIIRGECQMVDMVIRILEFLKRVENVSLMSMETTTRILDSTSINRITMRLRIEGNEWDEAAFQEAVRRVVGDFVQ</sequence>
<keyword evidence="2" id="KW-0805">Transcription regulation</keyword>
<dbReference type="GO" id="GO:0003677">
    <property type="term" value="F:DNA binding"/>
    <property type="evidence" value="ECO:0007669"/>
    <property type="project" value="UniProtKB-KW"/>
</dbReference>
<dbReference type="InterPro" id="IPR055478">
    <property type="entry name" value="DUF7050"/>
</dbReference>
<dbReference type="SUPFAM" id="SSF47459">
    <property type="entry name" value="HLH, helix-loop-helix DNA-binding domain"/>
    <property type="match status" value="1"/>
</dbReference>
<keyword evidence="5" id="KW-0539">Nucleus</keyword>
<protein>
    <recommendedName>
        <fullName evidence="7">BHLH domain-containing protein</fullName>
    </recommendedName>
</protein>
<dbReference type="Pfam" id="PF23133">
    <property type="entry name" value="DUF7050"/>
    <property type="match status" value="1"/>
</dbReference>
<dbReference type="CDD" id="cd11393">
    <property type="entry name" value="bHLH_AtbHLH_like"/>
    <property type="match status" value="1"/>
</dbReference>
<keyword evidence="9" id="KW-1185">Reference proteome</keyword>
<dbReference type="InterPro" id="IPR055477">
    <property type="entry name" value="DUF7049"/>
</dbReference>
<gene>
    <name evidence="8" type="ORF">FH972_003070</name>
</gene>
<keyword evidence="4" id="KW-0804">Transcription</keyword>
<accession>A0A5N6QJZ1</accession>
<feature type="domain" description="BHLH" evidence="7">
    <location>
        <begin position="336"/>
        <end position="385"/>
    </location>
</feature>
<dbReference type="Pfam" id="PF23132">
    <property type="entry name" value="DUF7049"/>
    <property type="match status" value="1"/>
</dbReference>
<comment type="subcellular location">
    <subcellularLocation>
        <location evidence="1">Nucleus</location>
    </subcellularLocation>
</comment>
<evidence type="ECO:0000256" key="2">
    <source>
        <dbReference type="ARBA" id="ARBA00023015"/>
    </source>
</evidence>
<dbReference type="GO" id="GO:0005634">
    <property type="term" value="C:nucleus"/>
    <property type="evidence" value="ECO:0007669"/>
    <property type="project" value="UniProtKB-SubCell"/>
</dbReference>
<dbReference type="SMART" id="SM00353">
    <property type="entry name" value="HLH"/>
    <property type="match status" value="1"/>
</dbReference>
<dbReference type="InterPro" id="IPR044658">
    <property type="entry name" value="bHLH92/bHLH041-like"/>
</dbReference>
<dbReference type="InterPro" id="IPR011598">
    <property type="entry name" value="bHLH_dom"/>
</dbReference>
<feature type="region of interest" description="Disordered" evidence="6">
    <location>
        <begin position="402"/>
        <end position="422"/>
    </location>
</feature>
<dbReference type="PANTHER" id="PTHR46665">
    <property type="entry name" value="TRANSCRIPTION FACTOR BHLH041-RELATED-RELATED"/>
    <property type="match status" value="1"/>
</dbReference>
<name>A0A5N6QJZ1_9ROSI</name>
<evidence type="ECO:0000259" key="7">
    <source>
        <dbReference type="PROSITE" id="PS50888"/>
    </source>
</evidence>
<dbReference type="EMBL" id="CM017321">
    <property type="protein sequence ID" value="KAE7998533.1"/>
    <property type="molecule type" value="Genomic_DNA"/>
</dbReference>
<dbReference type="InterPro" id="IPR045239">
    <property type="entry name" value="bHLH95_bHLH"/>
</dbReference>
<organism evidence="8 9">
    <name type="scientific">Carpinus fangiana</name>
    <dbReference type="NCBI Taxonomy" id="176857"/>
    <lineage>
        <taxon>Eukaryota</taxon>
        <taxon>Viridiplantae</taxon>
        <taxon>Streptophyta</taxon>
        <taxon>Embryophyta</taxon>
        <taxon>Tracheophyta</taxon>
        <taxon>Spermatophyta</taxon>
        <taxon>Magnoliopsida</taxon>
        <taxon>eudicotyledons</taxon>
        <taxon>Gunneridae</taxon>
        <taxon>Pentapetalae</taxon>
        <taxon>rosids</taxon>
        <taxon>fabids</taxon>
        <taxon>Fagales</taxon>
        <taxon>Betulaceae</taxon>
        <taxon>Carpinus</taxon>
    </lineage>
</organism>
<reference evidence="8 9" key="1">
    <citation type="submission" date="2019-06" db="EMBL/GenBank/DDBJ databases">
        <title>A chromosomal-level reference genome of Carpinus fangiana (Coryloideae, Betulaceae).</title>
        <authorList>
            <person name="Yang X."/>
            <person name="Wang Z."/>
            <person name="Zhang L."/>
            <person name="Hao G."/>
            <person name="Liu J."/>
            <person name="Yang Y."/>
        </authorList>
    </citation>
    <scope>NUCLEOTIDE SEQUENCE [LARGE SCALE GENOMIC DNA]</scope>
    <source>
        <strain evidence="8">Cfa_2016G</strain>
        <tissue evidence="8">Leaf</tissue>
    </source>
</reference>
<dbReference type="Proteomes" id="UP000327013">
    <property type="component" value="Chromosome 1"/>
</dbReference>
<dbReference type="PROSITE" id="PS50888">
    <property type="entry name" value="BHLH"/>
    <property type="match status" value="1"/>
</dbReference>
<proteinExistence type="predicted"/>